<dbReference type="RefSeq" id="WP_100269900.1">
    <property type="nucleotide sequence ID" value="NZ_CP024443.1"/>
</dbReference>
<feature type="binding site" evidence="2">
    <location>
        <position position="75"/>
    </location>
    <ligand>
        <name>Fe cation</name>
        <dbReference type="ChEBI" id="CHEBI:24875"/>
    </ligand>
</feature>
<dbReference type="InterPro" id="IPR008778">
    <property type="entry name" value="Pirin_C_dom"/>
</dbReference>
<dbReference type="InterPro" id="IPR014710">
    <property type="entry name" value="RmlC-like_jellyroll"/>
</dbReference>
<feature type="binding site" evidence="2">
    <location>
        <position position="119"/>
    </location>
    <ligand>
        <name>Fe cation</name>
        <dbReference type="ChEBI" id="CHEBI:24875"/>
    </ligand>
</feature>
<dbReference type="GO" id="GO:0046872">
    <property type="term" value="F:metal ion binding"/>
    <property type="evidence" value="ECO:0007669"/>
    <property type="project" value="UniProtKB-KW"/>
</dbReference>
<proteinExistence type="inferred from homology"/>
<name>A0A2D2LUB6_FAUOS</name>
<keyword evidence="2" id="KW-0479">Metal-binding</keyword>
<feature type="domain" description="Pirin C-terminal" evidence="5">
    <location>
        <begin position="214"/>
        <end position="323"/>
    </location>
</feature>
<accession>A0A2D2LUB6</accession>
<evidence type="ECO:0000256" key="3">
    <source>
        <dbReference type="RuleBase" id="RU003457"/>
    </source>
</evidence>
<dbReference type="AlphaFoldDB" id="A0A2D2LUB6"/>
<dbReference type="InterPro" id="IPR003829">
    <property type="entry name" value="Pirin_N_dom"/>
</dbReference>
<dbReference type="SUPFAM" id="SSF51182">
    <property type="entry name" value="RmlC-like cupins"/>
    <property type="match status" value="1"/>
</dbReference>
<feature type="binding site" evidence="2">
    <location>
        <position position="77"/>
    </location>
    <ligand>
        <name>Fe cation</name>
        <dbReference type="ChEBI" id="CHEBI:24875"/>
    </ligand>
</feature>
<gene>
    <name evidence="6" type="ORF">NP7_04735</name>
</gene>
<dbReference type="InterPro" id="IPR012093">
    <property type="entry name" value="Pirin"/>
</dbReference>
<evidence type="ECO:0000259" key="4">
    <source>
        <dbReference type="Pfam" id="PF02678"/>
    </source>
</evidence>
<evidence type="ECO:0000256" key="1">
    <source>
        <dbReference type="ARBA" id="ARBA00008416"/>
    </source>
</evidence>
<dbReference type="Pfam" id="PF05726">
    <property type="entry name" value="Pirin_C"/>
    <property type="match status" value="1"/>
</dbReference>
<dbReference type="PANTHER" id="PTHR43594:SF1">
    <property type="entry name" value="QUERCETIN 2,3-DIOXYGENASE PA2418-RELATED"/>
    <property type="match status" value="1"/>
</dbReference>
<evidence type="ECO:0000313" key="6">
    <source>
        <dbReference type="EMBL" id="ATR78621.1"/>
    </source>
</evidence>
<dbReference type="PIRSF" id="PIRSF006232">
    <property type="entry name" value="Pirin"/>
    <property type="match status" value="1"/>
</dbReference>
<evidence type="ECO:0000313" key="7">
    <source>
        <dbReference type="Proteomes" id="UP000229340"/>
    </source>
</evidence>
<dbReference type="CDD" id="cd02909">
    <property type="entry name" value="cupin_pirin_N"/>
    <property type="match status" value="1"/>
</dbReference>
<evidence type="ECO:0000256" key="2">
    <source>
        <dbReference type="PIRSR" id="PIRSR006232-1"/>
    </source>
</evidence>
<comment type="cofactor">
    <cofactor evidence="2">
        <name>Fe cation</name>
        <dbReference type="ChEBI" id="CHEBI:24875"/>
    </cofactor>
    <text evidence="2">Binds 1 Fe cation per subunit.</text>
</comment>
<feature type="domain" description="Pirin N-terminal" evidence="4">
    <location>
        <begin position="37"/>
        <end position="141"/>
    </location>
</feature>
<protein>
    <submittedName>
        <fullName evidence="6">Short-chain dehydrogenase</fullName>
    </submittedName>
</protein>
<organism evidence="6 7">
    <name type="scientific">Faucicola osloensis</name>
    <name type="common">Moraxella osloensis</name>
    <dbReference type="NCBI Taxonomy" id="34062"/>
    <lineage>
        <taxon>Bacteria</taxon>
        <taxon>Pseudomonadati</taxon>
        <taxon>Pseudomonadota</taxon>
        <taxon>Gammaproteobacteria</taxon>
        <taxon>Moraxellales</taxon>
        <taxon>Moraxellaceae</taxon>
        <taxon>Faucicola</taxon>
    </lineage>
</organism>
<evidence type="ECO:0000259" key="5">
    <source>
        <dbReference type="Pfam" id="PF05726"/>
    </source>
</evidence>
<keyword evidence="2" id="KW-0408">Iron</keyword>
<feature type="binding site" evidence="2">
    <location>
        <position position="121"/>
    </location>
    <ligand>
        <name>Fe cation</name>
        <dbReference type="ChEBI" id="CHEBI:24875"/>
    </ligand>
</feature>
<dbReference type="PANTHER" id="PTHR43594">
    <property type="entry name" value="QUERCETIN 2,3-DIOXYGENASE"/>
    <property type="match status" value="1"/>
</dbReference>
<dbReference type="Gene3D" id="2.60.120.10">
    <property type="entry name" value="Jelly Rolls"/>
    <property type="match status" value="2"/>
</dbReference>
<dbReference type="EMBL" id="CP024443">
    <property type="protein sequence ID" value="ATR78621.1"/>
    <property type="molecule type" value="Genomic_DNA"/>
</dbReference>
<dbReference type="InterPro" id="IPR053186">
    <property type="entry name" value="QDO-related"/>
</dbReference>
<comment type="similarity">
    <text evidence="1 3">Belongs to the pirin family.</text>
</comment>
<dbReference type="Proteomes" id="UP000229340">
    <property type="component" value="Chromosome"/>
</dbReference>
<dbReference type="CDD" id="cd02247">
    <property type="entry name" value="cupin_pirin_C"/>
    <property type="match status" value="1"/>
</dbReference>
<sequence>MAMQNSKQNSNKTYRQVDKIHAAPRPHWVGDGFHVNPMFNHMVGDKRTDPFLMLDYAAKQYFEPNAQAPRGVGQHPHKGFETVTIAYAGEVSHRDSSGGGGTIKTGDVQWMTAGNGVIHEEFHSPEFSQAGGDFSMVQLWVNLPAKDKATPAKYQHLANDDMPLVSLHDDEGLHAGQVKVIAGEFTPTINAKAPQQGDNKARGIGTTFTPINLWDISIEPNRSIEVAISRSHNLLLLSMQGDVIINSDHDQQAHANQLITFEIESGDTGEDFVRLTAGKAGAKILLMSGEPINEPVVGYGPFVMNSQAEIRQAILDFNAGKFGDIQ</sequence>
<reference evidence="7" key="1">
    <citation type="submission" date="2017-11" db="EMBL/GenBank/DDBJ databases">
        <title>Complete genome sequence of Moraxella osloensis NP7 isolated from human skin.</title>
        <authorList>
            <person name="Lee K."/>
            <person name="Lim J.Y."/>
            <person name="Hwang I."/>
        </authorList>
    </citation>
    <scope>NUCLEOTIDE SEQUENCE [LARGE SCALE GENOMIC DNA]</scope>
    <source>
        <strain evidence="7">NP7</strain>
    </source>
</reference>
<dbReference type="InterPro" id="IPR011051">
    <property type="entry name" value="RmlC_Cupin_sf"/>
</dbReference>
<dbReference type="Pfam" id="PF02678">
    <property type="entry name" value="Pirin"/>
    <property type="match status" value="1"/>
</dbReference>